<evidence type="ECO:0000256" key="5">
    <source>
        <dbReference type="ARBA" id="ARBA00023203"/>
    </source>
</evidence>
<dbReference type="SUPFAM" id="SSF52540">
    <property type="entry name" value="P-loop containing nucleoside triphosphate hydrolases"/>
    <property type="match status" value="1"/>
</dbReference>
<dbReference type="Proteomes" id="UP001530315">
    <property type="component" value="Unassembled WGS sequence"/>
</dbReference>
<feature type="region of interest" description="Disordered" evidence="8">
    <location>
        <begin position="99"/>
        <end position="118"/>
    </location>
</feature>
<evidence type="ECO:0000256" key="3">
    <source>
        <dbReference type="ARBA" id="ARBA00023123"/>
    </source>
</evidence>
<evidence type="ECO:0000256" key="1">
    <source>
        <dbReference type="ARBA" id="ARBA00022741"/>
    </source>
</evidence>
<dbReference type="PANTHER" id="PTHR13140">
    <property type="entry name" value="MYOSIN"/>
    <property type="match status" value="1"/>
</dbReference>
<dbReference type="InterPro" id="IPR000048">
    <property type="entry name" value="IQ_motif_EF-hand-BS"/>
</dbReference>
<dbReference type="GO" id="GO:0016459">
    <property type="term" value="C:myosin complex"/>
    <property type="evidence" value="ECO:0007669"/>
    <property type="project" value="UniProtKB-KW"/>
</dbReference>
<feature type="compositionally biased region" description="Acidic residues" evidence="8">
    <location>
        <begin position="99"/>
        <end position="108"/>
    </location>
</feature>
<dbReference type="CDD" id="cd00124">
    <property type="entry name" value="MYSc"/>
    <property type="match status" value="1"/>
</dbReference>
<dbReference type="Gene3D" id="1.20.120.720">
    <property type="entry name" value="Myosin VI head, motor domain, U50 subdomain"/>
    <property type="match status" value="1"/>
</dbReference>
<keyword evidence="3 6" id="KW-0518">Myosin</keyword>
<feature type="coiled-coil region" evidence="7">
    <location>
        <begin position="1110"/>
        <end position="1169"/>
    </location>
</feature>
<evidence type="ECO:0000313" key="11">
    <source>
        <dbReference type="Proteomes" id="UP001530315"/>
    </source>
</evidence>
<evidence type="ECO:0000256" key="4">
    <source>
        <dbReference type="ARBA" id="ARBA00023175"/>
    </source>
</evidence>
<dbReference type="SMART" id="SM00242">
    <property type="entry name" value="MYSc"/>
    <property type="match status" value="1"/>
</dbReference>
<dbReference type="AlphaFoldDB" id="A0ABD3PBE5"/>
<keyword evidence="11" id="KW-1185">Reference proteome</keyword>
<keyword evidence="5 6" id="KW-0009">Actin-binding</keyword>
<dbReference type="EMBL" id="JALLAZ020000957">
    <property type="protein sequence ID" value="KAL3783735.1"/>
    <property type="molecule type" value="Genomic_DNA"/>
</dbReference>
<dbReference type="Pfam" id="PF00063">
    <property type="entry name" value="Myosin_head"/>
    <property type="match status" value="1"/>
</dbReference>
<evidence type="ECO:0000256" key="7">
    <source>
        <dbReference type="SAM" id="Coils"/>
    </source>
</evidence>
<dbReference type="Pfam" id="PF00612">
    <property type="entry name" value="IQ"/>
    <property type="match status" value="1"/>
</dbReference>
<evidence type="ECO:0000256" key="8">
    <source>
        <dbReference type="SAM" id="MobiDB-lite"/>
    </source>
</evidence>
<keyword evidence="2" id="KW-0067">ATP-binding</keyword>
<dbReference type="InterPro" id="IPR027417">
    <property type="entry name" value="P-loop_NTPase"/>
</dbReference>
<name>A0ABD3PBE5_9STRA</name>
<reference evidence="10 11" key="1">
    <citation type="submission" date="2024-10" db="EMBL/GenBank/DDBJ databases">
        <title>Updated reference genomes for cyclostephanoid diatoms.</title>
        <authorList>
            <person name="Roberts W.R."/>
            <person name="Alverson A.J."/>
        </authorList>
    </citation>
    <scope>NUCLEOTIDE SEQUENCE [LARGE SCALE GENOMIC DNA]</scope>
    <source>
        <strain evidence="10 11">AJA276-08</strain>
    </source>
</reference>
<dbReference type="Gene3D" id="3.40.850.10">
    <property type="entry name" value="Kinesin motor domain"/>
    <property type="match status" value="1"/>
</dbReference>
<feature type="region of interest" description="Actin-binding" evidence="6">
    <location>
        <begin position="534"/>
        <end position="556"/>
    </location>
</feature>
<dbReference type="Gene3D" id="1.20.5.190">
    <property type="match status" value="1"/>
</dbReference>
<organism evidence="10 11">
    <name type="scientific">Stephanodiscus triporus</name>
    <dbReference type="NCBI Taxonomy" id="2934178"/>
    <lineage>
        <taxon>Eukaryota</taxon>
        <taxon>Sar</taxon>
        <taxon>Stramenopiles</taxon>
        <taxon>Ochrophyta</taxon>
        <taxon>Bacillariophyta</taxon>
        <taxon>Coscinodiscophyceae</taxon>
        <taxon>Thalassiosirophycidae</taxon>
        <taxon>Stephanodiscales</taxon>
        <taxon>Stephanodiscaceae</taxon>
        <taxon>Stephanodiscus</taxon>
    </lineage>
</organism>
<proteinExistence type="inferred from homology"/>
<comment type="caution">
    <text evidence="10">The sequence shown here is derived from an EMBL/GenBank/DDBJ whole genome shotgun (WGS) entry which is preliminary data.</text>
</comment>
<evidence type="ECO:0000256" key="2">
    <source>
        <dbReference type="ARBA" id="ARBA00022840"/>
    </source>
</evidence>
<dbReference type="PANTHER" id="PTHR13140:SF845">
    <property type="entry name" value="MYOSIN-LIKE PROTEIN"/>
    <property type="match status" value="1"/>
</dbReference>
<protein>
    <recommendedName>
        <fullName evidence="9">Myosin motor domain-containing protein</fullName>
    </recommendedName>
</protein>
<accession>A0ABD3PBE5</accession>
<dbReference type="Gene3D" id="1.20.5.4820">
    <property type="match status" value="1"/>
</dbReference>
<dbReference type="PRINTS" id="PR00193">
    <property type="entry name" value="MYOSINHEAVY"/>
</dbReference>
<dbReference type="PROSITE" id="PS51456">
    <property type="entry name" value="MYOSIN_MOTOR"/>
    <property type="match status" value="1"/>
</dbReference>
<comment type="similarity">
    <text evidence="6">Belongs to the TRAFAC class myosin-kinesin ATPase superfamily. Myosin family.</text>
</comment>
<feature type="coiled-coil region" evidence="7">
    <location>
        <begin position="808"/>
        <end position="901"/>
    </location>
</feature>
<dbReference type="GO" id="GO:0005524">
    <property type="term" value="F:ATP binding"/>
    <property type="evidence" value="ECO:0007669"/>
    <property type="project" value="UniProtKB-KW"/>
</dbReference>
<dbReference type="PROSITE" id="PS50096">
    <property type="entry name" value="IQ"/>
    <property type="match status" value="2"/>
</dbReference>
<evidence type="ECO:0000313" key="10">
    <source>
        <dbReference type="EMBL" id="KAL3783735.1"/>
    </source>
</evidence>
<evidence type="ECO:0000256" key="6">
    <source>
        <dbReference type="PROSITE-ProRule" id="PRU00782"/>
    </source>
</evidence>
<comment type="caution">
    <text evidence="6">Lacks conserved residue(s) required for the propagation of feature annotation.</text>
</comment>
<sequence length="1239" mass="140518">MMRDNGIYTDTGPILLAVNPFRRDDTDELYGDAAYIEMKFVSPSSSRSVGEGSVVPGATLIGASVETYLLEKVRLVHQSPGERNYHIFYELLSMKYDDDDDDDDDGKDDDVNVGGGSACERRETTLDGLGLREYDVEDFRMTNASGTFDRRDGVSDAETFRQTKRSMAMMGFAPSDVRDVLKVVSALLHASNLTFVAREECCALDEDNAHLTHVVDLLGITTEGLNSALCYYEITVGGGGGTPGAAGGRRKSMGGGETQYKRVLSREQAEKGVEALIKATYAALFSYLVSRINASVANAGGDHVVNGVEGTNESRGGGGKKTRYDSTRVASIGILDIFGFESFQTNSFEQLCINYCNEALQQQFNRFVLRNEQEEYDREGIPWSFIEFPENQDVLDLIDFRGGSGILNILHDQCRTPGASDKSFSSYVYEKCSGHPRFVADSRHVAEQTFAIHHYAGLVEYNAEGFLEKNKDELPKSGSDLLLGSTDNFVRCLAKILRPVSSLTTTPSKGQQTMSPRIGASQRPTVGIQFSSQLQSLRRKIDDTSPHYIRCLKPNNLLVPDHFDVALIANQLRCAGVIEAVRVSRLGYPQRFSHNRFIARYNMLGGKQRNNKLSKITSVSYVKALVNSITQQLIDQSDLGIQVGKTKVFFRRQAFDLLEKFRRERITSATLILQKTARKHICQKHFTKAILSSITMQSFIRKDLAKKVVMGVRQQRNSIIIQRSLRKYAAKKLLSSAKIVALWCQSHFRGLVGRRFYNKLNLNRKAVLIQAQWRRYLASKSFKRQINAVVIIQSAKRCCVARVGLKARKLEIRDINRMRIEIKALRDELKKMKDEKKMDQVSRFDSSEKDIEIQSLRVALDQLSKEKDVAENQLEIANTMIKSLEAERNSAVQDRDDLKQVNIIIQSELNSREKELRCIMEEVKKSNTILKEKANVDETHAIIDSTVETQIFGLTTKLRCLEDINVALQKDNDQLQHDNSILLSKTTVLAESIKETMKDVKKPIRRWGETYAYRKDTSVAATDCTSFTVDMDTVEDETARLREENQVLRKQLELLRFNGEFDDVQYDDQKYDESVDCESVSSETTALELVMNHIYLDVETVTEDGMIKTRHESESRTMKLQSELDELKVEMEQRNRLARYDVDDMTRINRSLRADLEAMTAEKIANEEEFKMKYDELSNDVEKFAETFATQYEELQHLEIQTKKLQSENARLKASNEDKLKIIGELKQRLEESAFVSEH</sequence>
<keyword evidence="4" id="KW-0505">Motor protein</keyword>
<dbReference type="InterPro" id="IPR036961">
    <property type="entry name" value="Kinesin_motor_dom_sf"/>
</dbReference>
<dbReference type="Gene3D" id="1.20.58.530">
    <property type="match status" value="1"/>
</dbReference>
<keyword evidence="7" id="KW-0175">Coiled coil</keyword>
<dbReference type="Gene3D" id="1.10.10.820">
    <property type="match status" value="1"/>
</dbReference>
<dbReference type="SMART" id="SM00015">
    <property type="entry name" value="IQ"/>
    <property type="match status" value="5"/>
</dbReference>
<keyword evidence="1" id="KW-0547">Nucleotide-binding</keyword>
<evidence type="ECO:0000259" key="9">
    <source>
        <dbReference type="PROSITE" id="PS51456"/>
    </source>
</evidence>
<dbReference type="GO" id="GO:0003779">
    <property type="term" value="F:actin binding"/>
    <property type="evidence" value="ECO:0007669"/>
    <property type="project" value="UniProtKB-KW"/>
</dbReference>
<dbReference type="InterPro" id="IPR001609">
    <property type="entry name" value="Myosin_head_motor_dom-like"/>
</dbReference>
<feature type="coiled-coil region" evidence="7">
    <location>
        <begin position="1031"/>
        <end position="1058"/>
    </location>
</feature>
<feature type="domain" description="Myosin motor" evidence="9">
    <location>
        <begin position="1"/>
        <end position="663"/>
    </location>
</feature>
<gene>
    <name evidence="10" type="ORF">ACHAW5_010549</name>
</gene>